<proteinExistence type="predicted"/>
<feature type="compositionally biased region" description="Low complexity" evidence="1">
    <location>
        <begin position="152"/>
        <end position="172"/>
    </location>
</feature>
<feature type="region of interest" description="Disordered" evidence="1">
    <location>
        <begin position="377"/>
        <end position="402"/>
    </location>
</feature>
<keyword evidence="3" id="KW-1185">Reference proteome</keyword>
<comment type="caution">
    <text evidence="2">The sequence shown here is derived from an EMBL/GenBank/DDBJ whole genome shotgun (WGS) entry which is preliminary data.</text>
</comment>
<dbReference type="EMBL" id="JASEJX010000033">
    <property type="protein sequence ID" value="KAK4510358.1"/>
    <property type="molecule type" value="Genomic_DNA"/>
</dbReference>
<feature type="region of interest" description="Disordered" evidence="1">
    <location>
        <begin position="1"/>
        <end position="38"/>
    </location>
</feature>
<feature type="region of interest" description="Disordered" evidence="1">
    <location>
        <begin position="143"/>
        <end position="204"/>
    </location>
</feature>
<evidence type="ECO:0000256" key="1">
    <source>
        <dbReference type="SAM" id="MobiDB-lite"/>
    </source>
</evidence>
<evidence type="ECO:0000313" key="2">
    <source>
        <dbReference type="EMBL" id="KAK4510358.1"/>
    </source>
</evidence>
<protein>
    <submittedName>
        <fullName evidence="2">Uncharacterized protein</fullName>
    </submittedName>
</protein>
<evidence type="ECO:0000313" key="3">
    <source>
        <dbReference type="Proteomes" id="UP001304243"/>
    </source>
</evidence>
<dbReference type="RefSeq" id="XP_064677024.1">
    <property type="nucleotide sequence ID" value="XM_064824088.1"/>
</dbReference>
<organism evidence="2 3">
    <name type="scientific">Mucor velutinosus</name>
    <dbReference type="NCBI Taxonomy" id="708070"/>
    <lineage>
        <taxon>Eukaryota</taxon>
        <taxon>Fungi</taxon>
        <taxon>Fungi incertae sedis</taxon>
        <taxon>Mucoromycota</taxon>
        <taxon>Mucoromycotina</taxon>
        <taxon>Mucoromycetes</taxon>
        <taxon>Mucorales</taxon>
        <taxon>Mucorineae</taxon>
        <taxon>Mucoraceae</taxon>
        <taxon>Mucor</taxon>
    </lineage>
</organism>
<dbReference type="AlphaFoldDB" id="A0AAN7D570"/>
<accession>A0AAN7D570</accession>
<reference evidence="2 3" key="1">
    <citation type="submission" date="2022-11" db="EMBL/GenBank/DDBJ databases">
        <title>Mucor velutinosus strain NIH1002 WGS.</title>
        <authorList>
            <person name="Subramanian P."/>
            <person name="Mullikin J.C."/>
            <person name="Segre J.A."/>
            <person name="Zelazny A.M."/>
        </authorList>
    </citation>
    <scope>NUCLEOTIDE SEQUENCE [LARGE SCALE GENOMIC DNA]</scope>
    <source>
        <strain evidence="2 3">NIH1002</strain>
    </source>
</reference>
<name>A0AAN7D570_9FUNG</name>
<dbReference type="GeneID" id="89948474"/>
<feature type="compositionally biased region" description="Basic residues" evidence="1">
    <location>
        <begin position="187"/>
        <end position="199"/>
    </location>
</feature>
<dbReference type="Proteomes" id="UP001304243">
    <property type="component" value="Unassembled WGS sequence"/>
</dbReference>
<sequence>MKTPTNPSSKTPTPPPKPVSTTAKSCLTTSTIPSVSTKRRLSTLARQTLTPLPSSVSLRPKLTATTRLTRSITKAMAENTLPPAANAIPPVAVPNIASTTTIPTQPSPLSLSDLNIHSVPNLPDYLKDIYARLDKDAQQRIRQLESQQAPQTFPAPESTAASPPSTTVAQPSFADVAKKQADPSAVKRPKAKTIPRKRPQPLNLNVNDASLTAARQFSVVSPHHGYRFVYIPNRGPSPISQMRDNFHAMGIHNKRILDIHFPDRHVCGLLVHIDYIPSLEAQLTKYELAPIQFDPMDTTTLRGPRYTDSDPAFLAAECRRLFLARWKVIIGRLKDPHHQLAVARFFCFKQHFIPEDEYAQLAKSIKPAYVPAYKRQQTNTTPTAAEQDLTMGEANTTNTTTI</sequence>
<feature type="compositionally biased region" description="Polar residues" evidence="1">
    <location>
        <begin position="26"/>
        <end position="36"/>
    </location>
</feature>
<gene>
    <name evidence="2" type="ORF">ATC70_004788</name>
</gene>
<feature type="compositionally biased region" description="Low complexity" evidence="1">
    <location>
        <begin position="1"/>
        <end position="11"/>
    </location>
</feature>